<evidence type="ECO:0000256" key="12">
    <source>
        <dbReference type="ARBA" id="ARBA00048679"/>
    </source>
</evidence>
<dbReference type="GO" id="GO:0005524">
    <property type="term" value="F:ATP binding"/>
    <property type="evidence" value="ECO:0007669"/>
    <property type="project" value="UniProtKB-KW"/>
</dbReference>
<sequence length="726" mass="81501">MSNDQYQRMPDQQPTGPDGQGNNPGQIPAPATYPQGQGQPAQPYTALYPAGNQQIYAQIPIMQYSPQQGVPAWGNGLLETSTAYLLSMLCLVGVHGMHRIYLGNPVIGVICCLTGGVCCIGTCVDYCLIPSIVEERNQEIRKVARAQFEQMQRGNTTTMIPVQPIYSYQAPVNVTIVLIWEAVNNTIRFDNKNLIVKMADKALLDEYKSRSNSPSAPMLTLADFANLKLLSEGGYGKAYIATFKRTGQEVVLKQMKFHNEAEEQMVNQEIEIHKNVQFRFIAKFIAQFRQGDYEQYIVLEYCRGGDLHDYIVSLYNKRKTADENFVWDVIAQLVMSVGFLHSQRVVHRDMKPSNVFLTQDLEVRLGDFGIAKVLDAGLSFAKSMKGTVRYIPPELLQEEKFHKSGDIWGIGVTIYELLAQRSPFEAPAPIPPQKYSDRLRNLVSAMLEKDRLKRIPLNLLVKITEINQRIKAYAKEMIGTSQGNVHVYLQHLIDDIDPIPPKVPKISEINSDGSYTRTKQIPVVNAPFGSVHFDIRDEQIATQRIGENPQSLARLIQLSDMKRNTVSISPELQAGIGVVQIAICFGDAKGENRAYRWIGVVFSGYTIPYSYYPGQSASSAGYCGSDGSIVHIKDRMSDKYIDGNSPYENGEIVIVEVNMHSEREQRTLHFFAKDIWQPISFVGLPDRIKFCVQRYFSMTTATVISMKQLPSSTAVSDVPNARVIPW</sequence>
<comment type="catalytic activity">
    <reaction evidence="11">
        <text>L-threonyl-[protein] + ATP = O-phospho-L-threonyl-[protein] + ADP + H(+)</text>
        <dbReference type="Rhea" id="RHEA:46608"/>
        <dbReference type="Rhea" id="RHEA-COMP:11060"/>
        <dbReference type="Rhea" id="RHEA-COMP:11605"/>
        <dbReference type="ChEBI" id="CHEBI:15378"/>
        <dbReference type="ChEBI" id="CHEBI:30013"/>
        <dbReference type="ChEBI" id="CHEBI:30616"/>
        <dbReference type="ChEBI" id="CHEBI:61977"/>
        <dbReference type="ChEBI" id="CHEBI:456216"/>
        <dbReference type="EC" id="2.7.11.1"/>
    </reaction>
</comment>
<dbReference type="InterPro" id="IPR051131">
    <property type="entry name" value="NEK_Ser/Thr_kinase_NIMA"/>
</dbReference>
<comment type="catalytic activity">
    <reaction evidence="12">
        <text>L-seryl-[protein] + ATP = O-phospho-L-seryl-[protein] + ADP + H(+)</text>
        <dbReference type="Rhea" id="RHEA:17989"/>
        <dbReference type="Rhea" id="RHEA-COMP:9863"/>
        <dbReference type="Rhea" id="RHEA-COMP:11604"/>
        <dbReference type="ChEBI" id="CHEBI:15378"/>
        <dbReference type="ChEBI" id="CHEBI:29999"/>
        <dbReference type="ChEBI" id="CHEBI:30616"/>
        <dbReference type="ChEBI" id="CHEBI:83421"/>
        <dbReference type="ChEBI" id="CHEBI:456216"/>
        <dbReference type="EC" id="2.7.11.1"/>
    </reaction>
</comment>
<dbReference type="InterPro" id="IPR000719">
    <property type="entry name" value="Prot_kinase_dom"/>
</dbReference>
<evidence type="ECO:0000256" key="6">
    <source>
        <dbReference type="ARBA" id="ARBA00022741"/>
    </source>
</evidence>
<dbReference type="SUPFAM" id="SSF56112">
    <property type="entry name" value="Protein kinase-like (PK-like)"/>
    <property type="match status" value="1"/>
</dbReference>
<feature type="region of interest" description="Disordered" evidence="13">
    <location>
        <begin position="1"/>
        <end position="40"/>
    </location>
</feature>
<evidence type="ECO:0000256" key="8">
    <source>
        <dbReference type="ARBA" id="ARBA00022840"/>
    </source>
</evidence>
<dbReference type="AlphaFoldDB" id="A0A5J4W0G0"/>
<evidence type="ECO:0000256" key="3">
    <source>
        <dbReference type="ARBA" id="ARBA00022527"/>
    </source>
</evidence>
<keyword evidence="4" id="KW-0808">Transferase</keyword>
<evidence type="ECO:0000256" key="7">
    <source>
        <dbReference type="ARBA" id="ARBA00022777"/>
    </source>
</evidence>
<dbReference type="Proteomes" id="UP000324800">
    <property type="component" value="Unassembled WGS sequence"/>
</dbReference>
<evidence type="ECO:0000256" key="11">
    <source>
        <dbReference type="ARBA" id="ARBA00047899"/>
    </source>
</evidence>
<organism evidence="15 16">
    <name type="scientific">Streblomastix strix</name>
    <dbReference type="NCBI Taxonomy" id="222440"/>
    <lineage>
        <taxon>Eukaryota</taxon>
        <taxon>Metamonada</taxon>
        <taxon>Preaxostyla</taxon>
        <taxon>Oxymonadida</taxon>
        <taxon>Streblomastigidae</taxon>
        <taxon>Streblomastix</taxon>
    </lineage>
</organism>
<dbReference type="PANTHER" id="PTHR44899:SF3">
    <property type="entry name" value="SERINE_THREONINE-PROTEIN KINASE NEK1"/>
    <property type="match status" value="1"/>
</dbReference>
<keyword evidence="9" id="KW-1133">Transmembrane helix</keyword>
<keyword evidence="10" id="KW-0472">Membrane</keyword>
<name>A0A5J4W0G0_9EUKA</name>
<dbReference type="PANTHER" id="PTHR44899">
    <property type="entry name" value="CAMK FAMILY PROTEIN KINASE"/>
    <property type="match status" value="1"/>
</dbReference>
<dbReference type="Pfam" id="PF00069">
    <property type="entry name" value="Pkinase"/>
    <property type="match status" value="1"/>
</dbReference>
<evidence type="ECO:0000313" key="16">
    <source>
        <dbReference type="Proteomes" id="UP000324800"/>
    </source>
</evidence>
<dbReference type="InterPro" id="IPR043136">
    <property type="entry name" value="B30.2/SPRY_sf"/>
</dbReference>
<evidence type="ECO:0000256" key="13">
    <source>
        <dbReference type="SAM" id="MobiDB-lite"/>
    </source>
</evidence>
<dbReference type="InterPro" id="IPR007829">
    <property type="entry name" value="TM2"/>
</dbReference>
<comment type="subcellular location">
    <subcellularLocation>
        <location evidence="1">Membrane</location>
        <topology evidence="1">Multi-pass membrane protein</topology>
    </subcellularLocation>
</comment>
<dbReference type="PROSITE" id="PS00108">
    <property type="entry name" value="PROTEIN_KINASE_ST"/>
    <property type="match status" value="1"/>
</dbReference>
<feature type="compositionally biased region" description="Polar residues" evidence="13">
    <location>
        <begin position="1"/>
        <end position="25"/>
    </location>
</feature>
<accession>A0A5J4W0G0</accession>
<evidence type="ECO:0000313" key="15">
    <source>
        <dbReference type="EMBL" id="KAA6388434.1"/>
    </source>
</evidence>
<dbReference type="Pfam" id="PF05154">
    <property type="entry name" value="TM2"/>
    <property type="match status" value="1"/>
</dbReference>
<keyword evidence="6" id="KW-0547">Nucleotide-binding</keyword>
<evidence type="ECO:0000256" key="10">
    <source>
        <dbReference type="ARBA" id="ARBA00023136"/>
    </source>
</evidence>
<evidence type="ECO:0000256" key="1">
    <source>
        <dbReference type="ARBA" id="ARBA00004141"/>
    </source>
</evidence>
<proteinExistence type="predicted"/>
<feature type="domain" description="Protein kinase" evidence="14">
    <location>
        <begin position="224"/>
        <end position="489"/>
    </location>
</feature>
<evidence type="ECO:0000256" key="4">
    <source>
        <dbReference type="ARBA" id="ARBA00022679"/>
    </source>
</evidence>
<dbReference type="Gene3D" id="2.60.120.920">
    <property type="match status" value="1"/>
</dbReference>
<dbReference type="InterPro" id="IPR008271">
    <property type="entry name" value="Ser/Thr_kinase_AS"/>
</dbReference>
<gene>
    <name evidence="15" type="ORF">EZS28_016040</name>
</gene>
<protein>
    <recommendedName>
        <fullName evidence="2">non-specific serine/threonine protein kinase</fullName>
        <ecNumber evidence="2">2.7.11.1</ecNumber>
    </recommendedName>
</protein>
<keyword evidence="7" id="KW-0418">Kinase</keyword>
<dbReference type="PROSITE" id="PS50011">
    <property type="entry name" value="PROTEIN_KINASE_DOM"/>
    <property type="match status" value="1"/>
</dbReference>
<keyword evidence="3" id="KW-0723">Serine/threonine-protein kinase</keyword>
<comment type="caution">
    <text evidence="15">The sequence shown here is derived from an EMBL/GenBank/DDBJ whole genome shotgun (WGS) entry which is preliminary data.</text>
</comment>
<evidence type="ECO:0000256" key="2">
    <source>
        <dbReference type="ARBA" id="ARBA00012513"/>
    </source>
</evidence>
<dbReference type="InterPro" id="IPR011009">
    <property type="entry name" value="Kinase-like_dom_sf"/>
</dbReference>
<evidence type="ECO:0000256" key="5">
    <source>
        <dbReference type="ARBA" id="ARBA00022692"/>
    </source>
</evidence>
<dbReference type="GO" id="GO:0016020">
    <property type="term" value="C:membrane"/>
    <property type="evidence" value="ECO:0007669"/>
    <property type="project" value="UniProtKB-SubCell"/>
</dbReference>
<dbReference type="EMBL" id="SNRW01003986">
    <property type="protein sequence ID" value="KAA6388434.1"/>
    <property type="molecule type" value="Genomic_DNA"/>
</dbReference>
<dbReference type="EC" id="2.7.11.1" evidence="2"/>
<dbReference type="Gene3D" id="1.10.510.10">
    <property type="entry name" value="Transferase(Phosphotransferase) domain 1"/>
    <property type="match status" value="1"/>
</dbReference>
<evidence type="ECO:0000256" key="9">
    <source>
        <dbReference type="ARBA" id="ARBA00022989"/>
    </source>
</evidence>
<keyword evidence="8" id="KW-0067">ATP-binding</keyword>
<feature type="compositionally biased region" description="Low complexity" evidence="13">
    <location>
        <begin position="28"/>
        <end position="40"/>
    </location>
</feature>
<dbReference type="GO" id="GO:0004674">
    <property type="term" value="F:protein serine/threonine kinase activity"/>
    <property type="evidence" value="ECO:0007669"/>
    <property type="project" value="UniProtKB-KW"/>
</dbReference>
<keyword evidence="5" id="KW-0812">Transmembrane</keyword>
<evidence type="ECO:0000259" key="14">
    <source>
        <dbReference type="PROSITE" id="PS50011"/>
    </source>
</evidence>
<reference evidence="15 16" key="1">
    <citation type="submission" date="2019-03" db="EMBL/GenBank/DDBJ databases">
        <title>Single cell metagenomics reveals metabolic interactions within the superorganism composed of flagellate Streblomastix strix and complex community of Bacteroidetes bacteria on its surface.</title>
        <authorList>
            <person name="Treitli S.C."/>
            <person name="Kolisko M."/>
            <person name="Husnik F."/>
            <person name="Keeling P."/>
            <person name="Hampl V."/>
        </authorList>
    </citation>
    <scope>NUCLEOTIDE SEQUENCE [LARGE SCALE GENOMIC DNA]</scope>
    <source>
        <strain evidence="15">ST1C</strain>
    </source>
</reference>
<dbReference type="SMART" id="SM00220">
    <property type="entry name" value="S_TKc"/>
    <property type="match status" value="1"/>
</dbReference>